<evidence type="ECO:0000313" key="2">
    <source>
        <dbReference type="EMBL" id="PMD46248.1"/>
    </source>
</evidence>
<dbReference type="AlphaFoldDB" id="A0A2J6S671"/>
<reference evidence="2 3" key="1">
    <citation type="submission" date="2016-04" db="EMBL/GenBank/DDBJ databases">
        <title>A degradative enzymes factory behind the ericoid mycorrhizal symbiosis.</title>
        <authorList>
            <consortium name="DOE Joint Genome Institute"/>
            <person name="Martino E."/>
            <person name="Morin E."/>
            <person name="Grelet G."/>
            <person name="Kuo A."/>
            <person name="Kohler A."/>
            <person name="Daghino S."/>
            <person name="Barry K."/>
            <person name="Choi C."/>
            <person name="Cichocki N."/>
            <person name="Clum A."/>
            <person name="Copeland A."/>
            <person name="Hainaut M."/>
            <person name="Haridas S."/>
            <person name="Labutti K."/>
            <person name="Lindquist E."/>
            <person name="Lipzen A."/>
            <person name="Khouja H.-R."/>
            <person name="Murat C."/>
            <person name="Ohm R."/>
            <person name="Olson A."/>
            <person name="Spatafora J."/>
            <person name="Veneault-Fourrey C."/>
            <person name="Henrissat B."/>
            <person name="Grigoriev I."/>
            <person name="Martin F."/>
            <person name="Perotto S."/>
        </authorList>
    </citation>
    <scope>NUCLEOTIDE SEQUENCE [LARGE SCALE GENOMIC DNA]</scope>
    <source>
        <strain evidence="2 3">F</strain>
    </source>
</reference>
<dbReference type="EMBL" id="KZ613939">
    <property type="protein sequence ID" value="PMD46248.1"/>
    <property type="molecule type" value="Genomic_DNA"/>
</dbReference>
<name>A0A2J6S671_HYAVF</name>
<feature type="compositionally biased region" description="Basic and acidic residues" evidence="1">
    <location>
        <begin position="396"/>
        <end position="410"/>
    </location>
</feature>
<evidence type="ECO:0000313" key="3">
    <source>
        <dbReference type="Proteomes" id="UP000235786"/>
    </source>
</evidence>
<organism evidence="2 3">
    <name type="scientific">Hyaloscypha variabilis (strain UAMH 11265 / GT02V1 / F)</name>
    <name type="common">Meliniomyces variabilis</name>
    <dbReference type="NCBI Taxonomy" id="1149755"/>
    <lineage>
        <taxon>Eukaryota</taxon>
        <taxon>Fungi</taxon>
        <taxon>Dikarya</taxon>
        <taxon>Ascomycota</taxon>
        <taxon>Pezizomycotina</taxon>
        <taxon>Leotiomycetes</taxon>
        <taxon>Helotiales</taxon>
        <taxon>Hyaloscyphaceae</taxon>
        <taxon>Hyaloscypha</taxon>
        <taxon>Hyaloscypha variabilis</taxon>
    </lineage>
</organism>
<evidence type="ECO:0000256" key="1">
    <source>
        <dbReference type="SAM" id="MobiDB-lite"/>
    </source>
</evidence>
<dbReference type="InterPro" id="IPR012340">
    <property type="entry name" value="NA-bd_OB-fold"/>
</dbReference>
<dbReference type="OrthoDB" id="5378679at2759"/>
<protein>
    <recommendedName>
        <fullName evidence="4">Nucleic acid-binding protein</fullName>
    </recommendedName>
</protein>
<dbReference type="SUPFAM" id="SSF50249">
    <property type="entry name" value="Nucleic acid-binding proteins"/>
    <property type="match status" value="1"/>
</dbReference>
<sequence length="410" mass="44998">MVKSPQHRLTNFEALSPRGTNSEVYDRERWCARCTQLVMFVGAPEASSLDWQESGLLNSFSTSIARFAGLDSHNTTPHRSPITPALISESTAHPSWRSLPLERQHLTTGLTQSFDRHHLFTGLSQETGSQGASFFVASQINSFMEELSQAPSESHNSSHASTEELLSQFYEESYARHEDIQSSQIAPASDVATSYTSGELSSDSFDSPLRSFGAAKDVPVAGHLSNLRDLPNAVYLNSIHPQTMTVNLIVGIISIPESRAIKTRRGAAVELIEVLVGDETRSGFGVNFWLSSSQSAHGDMRSVLSGLRPRDVVLMRNVALSSFRGKVYGQSLRRDMTKVHLLYRTRVDKTNVGGCYSAADLALGDPAPPQVEKTRRVREWVLKFVGMGAGQQKGKGPAEKPKEILPPDTQ</sequence>
<feature type="region of interest" description="Disordered" evidence="1">
    <location>
        <begin position="388"/>
        <end position="410"/>
    </location>
</feature>
<keyword evidence="3" id="KW-1185">Reference proteome</keyword>
<gene>
    <name evidence="2" type="ORF">L207DRAFT_540849</name>
</gene>
<dbReference type="Gene3D" id="2.40.50.140">
    <property type="entry name" value="Nucleic acid-binding proteins"/>
    <property type="match status" value="1"/>
</dbReference>
<proteinExistence type="predicted"/>
<accession>A0A2J6S671</accession>
<evidence type="ECO:0008006" key="4">
    <source>
        <dbReference type="Google" id="ProtNLM"/>
    </source>
</evidence>
<dbReference type="Proteomes" id="UP000235786">
    <property type="component" value="Unassembled WGS sequence"/>
</dbReference>